<keyword evidence="7" id="KW-1185">Reference proteome</keyword>
<dbReference type="Pfam" id="PF07714">
    <property type="entry name" value="PK_Tyr_Ser-Thr"/>
    <property type="match status" value="2"/>
</dbReference>
<evidence type="ECO:0000259" key="5">
    <source>
        <dbReference type="PROSITE" id="PS50011"/>
    </source>
</evidence>
<dbReference type="InterPro" id="IPR001245">
    <property type="entry name" value="Ser-Thr/Tyr_kinase_cat_dom"/>
</dbReference>
<dbReference type="GO" id="GO:0005524">
    <property type="term" value="F:ATP binding"/>
    <property type="evidence" value="ECO:0007669"/>
    <property type="project" value="UniProtKB-KW"/>
</dbReference>
<keyword evidence="3" id="KW-0418">Kinase</keyword>
<dbReference type="InterPro" id="IPR011009">
    <property type="entry name" value="Kinase-like_dom_sf"/>
</dbReference>
<keyword evidence="2" id="KW-0547">Nucleotide-binding</keyword>
<evidence type="ECO:0000256" key="2">
    <source>
        <dbReference type="ARBA" id="ARBA00022741"/>
    </source>
</evidence>
<reference evidence="6 7" key="1">
    <citation type="journal article" date="2024" name="Nat. Commun.">
        <title>Phylogenomics reveals the evolutionary origins of lichenization in chlorophyte algae.</title>
        <authorList>
            <person name="Puginier C."/>
            <person name="Libourel C."/>
            <person name="Otte J."/>
            <person name="Skaloud P."/>
            <person name="Haon M."/>
            <person name="Grisel S."/>
            <person name="Petersen M."/>
            <person name="Berrin J.G."/>
            <person name="Delaux P.M."/>
            <person name="Dal Grande F."/>
            <person name="Keller J."/>
        </authorList>
    </citation>
    <scope>NUCLEOTIDE SEQUENCE [LARGE SCALE GENOMIC DNA]</scope>
    <source>
        <strain evidence="6 7">SAG 2523</strain>
    </source>
</reference>
<proteinExistence type="predicted"/>
<dbReference type="PANTHER" id="PTHR44329">
    <property type="entry name" value="SERINE/THREONINE-PROTEIN KINASE TNNI3K-RELATED"/>
    <property type="match status" value="1"/>
</dbReference>
<dbReference type="AlphaFoldDB" id="A0AAW1STS0"/>
<dbReference type="Proteomes" id="UP001485043">
    <property type="component" value="Unassembled WGS sequence"/>
</dbReference>
<organism evidence="6 7">
    <name type="scientific">Apatococcus fuscideae</name>
    <dbReference type="NCBI Taxonomy" id="2026836"/>
    <lineage>
        <taxon>Eukaryota</taxon>
        <taxon>Viridiplantae</taxon>
        <taxon>Chlorophyta</taxon>
        <taxon>core chlorophytes</taxon>
        <taxon>Trebouxiophyceae</taxon>
        <taxon>Chlorellales</taxon>
        <taxon>Chlorellaceae</taxon>
        <taxon>Apatococcus</taxon>
    </lineage>
</organism>
<dbReference type="EMBL" id="JALJOV010001053">
    <property type="protein sequence ID" value="KAK9855481.1"/>
    <property type="molecule type" value="Genomic_DNA"/>
</dbReference>
<gene>
    <name evidence="6" type="ORF">WJX84_008089</name>
</gene>
<keyword evidence="1" id="KW-0808">Transferase</keyword>
<evidence type="ECO:0000256" key="1">
    <source>
        <dbReference type="ARBA" id="ARBA00022679"/>
    </source>
</evidence>
<evidence type="ECO:0000313" key="6">
    <source>
        <dbReference type="EMBL" id="KAK9855481.1"/>
    </source>
</evidence>
<evidence type="ECO:0000256" key="4">
    <source>
        <dbReference type="ARBA" id="ARBA00022840"/>
    </source>
</evidence>
<dbReference type="PROSITE" id="PS50011">
    <property type="entry name" value="PROTEIN_KINASE_DOM"/>
    <property type="match status" value="1"/>
</dbReference>
<evidence type="ECO:0000313" key="7">
    <source>
        <dbReference type="Proteomes" id="UP001485043"/>
    </source>
</evidence>
<dbReference type="PANTHER" id="PTHR44329:SF288">
    <property type="entry name" value="MITOGEN-ACTIVATED PROTEIN KINASE KINASE KINASE 20"/>
    <property type="match status" value="1"/>
</dbReference>
<dbReference type="Gene3D" id="1.10.510.10">
    <property type="entry name" value="Transferase(Phosphotransferase) domain 1"/>
    <property type="match status" value="2"/>
</dbReference>
<dbReference type="InterPro" id="IPR051681">
    <property type="entry name" value="Ser/Thr_Kinases-Pseudokinases"/>
</dbReference>
<dbReference type="GO" id="GO:0004674">
    <property type="term" value="F:protein serine/threonine kinase activity"/>
    <property type="evidence" value="ECO:0007669"/>
    <property type="project" value="TreeGrafter"/>
</dbReference>
<name>A0AAW1STS0_9CHLO</name>
<dbReference type="InterPro" id="IPR000719">
    <property type="entry name" value="Prot_kinase_dom"/>
</dbReference>
<dbReference type="SUPFAM" id="SSF56112">
    <property type="entry name" value="Protein kinase-like (PK-like)"/>
    <property type="match status" value="1"/>
</dbReference>
<evidence type="ECO:0000256" key="3">
    <source>
        <dbReference type="ARBA" id="ARBA00022777"/>
    </source>
</evidence>
<accession>A0AAW1STS0</accession>
<feature type="domain" description="Protein kinase" evidence="5">
    <location>
        <begin position="1"/>
        <end position="138"/>
    </location>
</feature>
<comment type="caution">
    <text evidence="6">The sequence shown here is derived from an EMBL/GenBank/DDBJ whole genome shotgun (WGS) entry which is preliminary data.</text>
</comment>
<protein>
    <recommendedName>
        <fullName evidence="5">Protein kinase domain-containing protein</fullName>
    </recommendedName>
</protein>
<keyword evidence="4" id="KW-0067">ATP-binding</keyword>
<sequence length="138" mass="15689">MKKLRAENIVRFLGVCLKDSKTMLVTEFMAGGDLFTRLSEAELGGELSWHLLGTKDCFSTKVDIYSFGVVLWEIVTGTSPRFGQNWFRAARYTKPGFQRRCPSWVAELITSCMLEDASARPTSKEIYRILLENDSDHV</sequence>